<dbReference type="EMBL" id="JAMZMM010000426">
    <property type="protein sequence ID" value="MCP2731911.1"/>
    <property type="molecule type" value="Genomic_DNA"/>
</dbReference>
<feature type="domain" description="WGR" evidence="2">
    <location>
        <begin position="1"/>
        <end position="92"/>
    </location>
</feature>
<sequence>MNLIKRITLLYQEGSSDKVYEVDLCQMIQDLYVVNFRYGRRGKSLKEGVKTTQAVPLAQAQKVFDQLVASKVQKGYREVTAGNSDRETPLQAAPTITPQTGNLTKNPHHQAILNRLAGEGNQKWPLERAIWRAGELKIKEATPFLIKLIGTDTPLRDYCIIWALGWCGDENTISCLKLFDNPSNPDFVRRITWEAEFKLSNEPTRAEMGSQKILELPNELRNLAINGTAEIFATGLQTYLQGEDFRIFAVLDTIYQIDNDKVRPALLNILRTAPLEPNYFKYIRHIFKAAEYRHDGEVFAIIAYRFELEKAIFYDNQWGVYHPKLGYLRNHVQYNNKTRRYEMSQQSQVKEEIERPNARLAYSKKTREYLKQRVWRTLKQLGEDGNIEYVDMAVEILLHYTDSNGTPVKQSSFNRYDRVDGQYRPRTWQITWDSFAHYKTFNHILYENSPRYIFKPNTQAWRCRESYKPGDPEPNVREEAFPQLWQEKPEALLRLLLESNCSPVHQFAVKVLRVCPNFLGQIELNIAIELVNKPYEVTAELGFELVCDRYNPDQPNIELLLALATCLFPPARTQAYQWMEAQRQVIIEDINAMPAAGFAIAILVTSIHSDTRTFARRLLSAAILNDNTAKLIVGRIIAAILAFTPEQAEMARDISETLLICFAPQLRTLAIEVVLDLLLYPMVEIQELGGRILLNHQTPAAELPLVLIESLIGSPHESLRVIGIRIFSQLPDRKLLDEYELLLGIATHQLADMRQSIRPAIQRLGMAHPEFATQFAAELINMLMKKEKQEGIHKDIVHLLRNELPSWMSNIPQETAMGLLNAKYPAAQELGGAVLRENSLRFWDNFTTADIIKLANNEIFSIREAALAMFSHSLNRIRSHDSEMLAAVRLLESKWDDSREFAHRIFTTEFTDENWTPAVMVSICDSIRDDVRQFGRDLVTRYFQESYGQDYLLKFSEHPSADMQLFATNYLESYAGNNSERLRELMPYFVTVLCQVNRGRVAKKRVFSFLAEEAQKSEEAARVVGEILTRQSVTMAIGDKATALEMMLRISQRYPGIELPILVKEVVEVRR</sequence>
<accession>A0AAE3KQJ4</accession>
<dbReference type="Proteomes" id="UP001204953">
    <property type="component" value="Unassembled WGS sequence"/>
</dbReference>
<evidence type="ECO:0000259" key="2">
    <source>
        <dbReference type="PROSITE" id="PS51977"/>
    </source>
</evidence>
<evidence type="ECO:0000313" key="4">
    <source>
        <dbReference type="Proteomes" id="UP001204953"/>
    </source>
</evidence>
<dbReference type="Gene3D" id="2.20.140.10">
    <property type="entry name" value="WGR domain"/>
    <property type="match status" value="1"/>
</dbReference>
<dbReference type="InterPro" id="IPR016024">
    <property type="entry name" value="ARM-type_fold"/>
</dbReference>
<organism evidence="3 4">
    <name type="scientific">Limnofasciculus baicalensis BBK-W-15</name>
    <dbReference type="NCBI Taxonomy" id="2699891"/>
    <lineage>
        <taxon>Bacteria</taxon>
        <taxon>Bacillati</taxon>
        <taxon>Cyanobacteriota</taxon>
        <taxon>Cyanophyceae</taxon>
        <taxon>Coleofasciculales</taxon>
        <taxon>Coleofasciculaceae</taxon>
        <taxon>Limnofasciculus</taxon>
        <taxon>Limnofasciculus baicalensis</taxon>
    </lineage>
</organism>
<name>A0AAE3KQJ4_9CYAN</name>
<dbReference type="AlphaFoldDB" id="A0AAE3KQJ4"/>
<dbReference type="SUPFAM" id="SSF48371">
    <property type="entry name" value="ARM repeat"/>
    <property type="match status" value="1"/>
</dbReference>
<dbReference type="Pfam" id="PF05406">
    <property type="entry name" value="WGR"/>
    <property type="match status" value="1"/>
</dbReference>
<reference evidence="3" key="1">
    <citation type="submission" date="2022-06" db="EMBL/GenBank/DDBJ databases">
        <title>New cyanobacteria of genus Symplocastrum in benthos of Lake Baikal.</title>
        <authorList>
            <person name="Sorokovikova E."/>
            <person name="Tikhonova I."/>
            <person name="Krasnopeev A."/>
            <person name="Evseev P."/>
            <person name="Gladkikh A."/>
            <person name="Belykh O."/>
        </authorList>
    </citation>
    <scope>NUCLEOTIDE SEQUENCE</scope>
    <source>
        <strain evidence="3">BBK-W-15</strain>
    </source>
</reference>
<dbReference type="PROSITE" id="PS51977">
    <property type="entry name" value="WGR"/>
    <property type="match status" value="1"/>
</dbReference>
<evidence type="ECO:0000256" key="1">
    <source>
        <dbReference type="SAM" id="MobiDB-lite"/>
    </source>
</evidence>
<proteinExistence type="predicted"/>
<dbReference type="RefSeq" id="WP_254014641.1">
    <property type="nucleotide sequence ID" value="NZ_JAMZMM010000426.1"/>
</dbReference>
<gene>
    <name evidence="3" type="ORF">NJ959_26110</name>
</gene>
<feature type="region of interest" description="Disordered" evidence="1">
    <location>
        <begin position="80"/>
        <end position="104"/>
    </location>
</feature>
<dbReference type="InterPro" id="IPR008893">
    <property type="entry name" value="WGR_domain"/>
</dbReference>
<comment type="caution">
    <text evidence="3">The sequence shown here is derived from an EMBL/GenBank/DDBJ whole genome shotgun (WGS) entry which is preliminary data.</text>
</comment>
<dbReference type="CDD" id="cd07998">
    <property type="entry name" value="WGR_DNA_ligase"/>
    <property type="match status" value="1"/>
</dbReference>
<evidence type="ECO:0000313" key="3">
    <source>
        <dbReference type="EMBL" id="MCP2731911.1"/>
    </source>
</evidence>
<feature type="compositionally biased region" description="Polar residues" evidence="1">
    <location>
        <begin position="94"/>
        <end position="104"/>
    </location>
</feature>
<keyword evidence="4" id="KW-1185">Reference proteome</keyword>
<protein>
    <submittedName>
        <fullName evidence="3">WGR domain-containing protein</fullName>
    </submittedName>
</protein>